<name>A0AA39T1P0_9PEZI</name>
<gene>
    <name evidence="2" type="ORF">B0T14DRAFT_327509</name>
</gene>
<feature type="region of interest" description="Disordered" evidence="1">
    <location>
        <begin position="1"/>
        <end position="29"/>
    </location>
</feature>
<proteinExistence type="predicted"/>
<organism evidence="2 3">
    <name type="scientific">Immersiella caudata</name>
    <dbReference type="NCBI Taxonomy" id="314043"/>
    <lineage>
        <taxon>Eukaryota</taxon>
        <taxon>Fungi</taxon>
        <taxon>Dikarya</taxon>
        <taxon>Ascomycota</taxon>
        <taxon>Pezizomycotina</taxon>
        <taxon>Sordariomycetes</taxon>
        <taxon>Sordariomycetidae</taxon>
        <taxon>Sordariales</taxon>
        <taxon>Lasiosphaeriaceae</taxon>
        <taxon>Immersiella</taxon>
    </lineage>
</organism>
<comment type="caution">
    <text evidence="2">The sequence shown here is derived from an EMBL/GenBank/DDBJ whole genome shotgun (WGS) entry which is preliminary data.</text>
</comment>
<keyword evidence="3" id="KW-1185">Reference proteome</keyword>
<protein>
    <submittedName>
        <fullName evidence="2">Uncharacterized protein</fullName>
    </submittedName>
</protein>
<dbReference type="Proteomes" id="UP001175000">
    <property type="component" value="Unassembled WGS sequence"/>
</dbReference>
<evidence type="ECO:0000313" key="2">
    <source>
        <dbReference type="EMBL" id="KAK0611401.1"/>
    </source>
</evidence>
<evidence type="ECO:0000256" key="1">
    <source>
        <dbReference type="SAM" id="MobiDB-lite"/>
    </source>
</evidence>
<feature type="compositionally biased region" description="Basic and acidic residues" evidence="1">
    <location>
        <begin position="1"/>
        <end position="11"/>
    </location>
</feature>
<sequence>MVQAKETEVKGEQNAQVPNGQPKRNDLKRSTAIESTPPCFYSVIFLLLEPVRSDVVDGAGAVAPLVDSFLVKGGVGSVSFVADLDTDVGIGRVLARVPALGVLGSVPMVSPRGFLCDQCVD</sequence>
<dbReference type="EMBL" id="JAULSU010000007">
    <property type="protein sequence ID" value="KAK0611401.1"/>
    <property type="molecule type" value="Genomic_DNA"/>
</dbReference>
<evidence type="ECO:0000313" key="3">
    <source>
        <dbReference type="Proteomes" id="UP001175000"/>
    </source>
</evidence>
<reference evidence="2" key="1">
    <citation type="submission" date="2023-06" db="EMBL/GenBank/DDBJ databases">
        <title>Genome-scale phylogeny and comparative genomics of the fungal order Sordariales.</title>
        <authorList>
            <consortium name="Lawrence Berkeley National Laboratory"/>
            <person name="Hensen N."/>
            <person name="Bonometti L."/>
            <person name="Westerberg I."/>
            <person name="Brannstrom I.O."/>
            <person name="Guillou S."/>
            <person name="Cros-Aarteil S."/>
            <person name="Calhoun S."/>
            <person name="Haridas S."/>
            <person name="Kuo A."/>
            <person name="Mondo S."/>
            <person name="Pangilinan J."/>
            <person name="Riley R."/>
            <person name="Labutti K."/>
            <person name="Andreopoulos B."/>
            <person name="Lipzen A."/>
            <person name="Chen C."/>
            <person name="Yanf M."/>
            <person name="Daum C."/>
            <person name="Ng V."/>
            <person name="Clum A."/>
            <person name="Steindorff A."/>
            <person name="Ohm R."/>
            <person name="Martin F."/>
            <person name="Silar P."/>
            <person name="Natvig D."/>
            <person name="Lalanne C."/>
            <person name="Gautier V."/>
            <person name="Ament-Velasquez S.L."/>
            <person name="Kruys A."/>
            <person name="Hutchinson M.I."/>
            <person name="Powell A.J."/>
            <person name="Barry K."/>
            <person name="Miller A.N."/>
            <person name="Grigoriev I.V."/>
            <person name="Debuchy R."/>
            <person name="Gladieux P."/>
            <person name="Thoren M.H."/>
            <person name="Johannesson H."/>
        </authorList>
    </citation>
    <scope>NUCLEOTIDE SEQUENCE</scope>
    <source>
        <strain evidence="2">CBS 606.72</strain>
    </source>
</reference>
<accession>A0AA39T1P0</accession>
<dbReference type="AlphaFoldDB" id="A0AA39T1P0"/>